<dbReference type="OrthoDB" id="429813at2759"/>
<reference evidence="1" key="1">
    <citation type="submission" date="2021-07" db="EMBL/GenBank/DDBJ databases">
        <authorList>
            <person name="Durling M."/>
        </authorList>
    </citation>
    <scope>NUCLEOTIDE SEQUENCE</scope>
</reference>
<dbReference type="PANTHER" id="PTHR37285:SF5">
    <property type="entry name" value="SPORE WALL MATURATION PROTEIN DIT1"/>
    <property type="match status" value="1"/>
</dbReference>
<dbReference type="PANTHER" id="PTHR37285">
    <property type="entry name" value="SPORE WALL MATURATION PROTEIN DIT1"/>
    <property type="match status" value="1"/>
</dbReference>
<dbReference type="Pfam" id="PF05141">
    <property type="entry name" value="DIT1_PvcA"/>
    <property type="match status" value="1"/>
</dbReference>
<keyword evidence="2" id="KW-1185">Reference proteome</keyword>
<comment type="caution">
    <text evidence="1">The sequence shown here is derived from an EMBL/GenBank/DDBJ whole genome shotgun (WGS) entry which is preliminary data.</text>
</comment>
<sequence>MFSTLLPAERVYGLDHAQQAHVAGNVNDDMDMSATIMAILSEYALHKFDGTGVCPTKFQDTLINFVGARKQLSMILPSFAFKSANKVHKVLGIYPDKAEELALERLNSLCTSIAKVYKPGAKITIISDGLVFNDEADLLSTPDREVWAYAEGLYTMVINKGFTHIEFAHLNDIVHVPRLPATLNEVTFVANATNFRRCLLNEFAHHDMDIDHEIATQEDILMMYRGYKRFLESDLRYIFPAGGGRSNGQYKRDVKFLAKQLLARRFAFSRAVEAGFPNTLRLSIHASHDERKVAVGLLRTKSVYTTPWTCTMARRADGEWVSGLSADFKDNEAWELVFEDGRPSYFQEVIA</sequence>
<accession>A0A9N9LCX2</accession>
<dbReference type="EMBL" id="CAJVRL010000120">
    <property type="protein sequence ID" value="CAG8961937.1"/>
    <property type="molecule type" value="Genomic_DNA"/>
</dbReference>
<dbReference type="AlphaFoldDB" id="A0A9N9LCX2"/>
<evidence type="ECO:0008006" key="3">
    <source>
        <dbReference type="Google" id="ProtNLM"/>
    </source>
</evidence>
<protein>
    <recommendedName>
        <fullName evidence="3">Pyoverdine biosynthesis</fullName>
    </recommendedName>
</protein>
<dbReference type="InterPro" id="IPR007817">
    <property type="entry name" value="Isocyanide_synthase_DIT1"/>
</dbReference>
<evidence type="ECO:0000313" key="2">
    <source>
        <dbReference type="Proteomes" id="UP000696280"/>
    </source>
</evidence>
<gene>
    <name evidence="1" type="ORF">HYFRA_00014095</name>
</gene>
<name>A0A9N9LCX2_9HELO</name>
<organism evidence="1 2">
    <name type="scientific">Hymenoscyphus fraxineus</name>
    <dbReference type="NCBI Taxonomy" id="746836"/>
    <lineage>
        <taxon>Eukaryota</taxon>
        <taxon>Fungi</taxon>
        <taxon>Dikarya</taxon>
        <taxon>Ascomycota</taxon>
        <taxon>Pezizomycotina</taxon>
        <taxon>Leotiomycetes</taxon>
        <taxon>Helotiales</taxon>
        <taxon>Helotiaceae</taxon>
        <taxon>Hymenoscyphus</taxon>
    </lineage>
</organism>
<dbReference type="Proteomes" id="UP000696280">
    <property type="component" value="Unassembled WGS sequence"/>
</dbReference>
<evidence type="ECO:0000313" key="1">
    <source>
        <dbReference type="EMBL" id="CAG8961937.1"/>
    </source>
</evidence>
<proteinExistence type="predicted"/>